<name>A0A9D4S9D2_DREPO</name>
<proteinExistence type="predicted"/>
<gene>
    <name evidence="2" type="ORF">DPMN_019529</name>
</gene>
<sequence length="221" mass="23697">MTFTRGDYCGRVAVTNNNNNILCSGSSAGLSTISVSYRSAVRALSEHLPCTPWIPDLSLYLSNRQVSDWVQSKDFPFLAFAPYVTGPDLEALSEHSPCMLWARDQIPQTDPDPTGFIANMASAQTGAQTQTPIACEASSHFGTRNQEMLLTELASAQYAFGANAQTEGRNRDPFLTGQVRVLRDSKPGTDAYVASAQTGDGTLNPVANKASAQTGAKSRDP</sequence>
<comment type="caution">
    <text evidence="2">The sequence shown here is derived from an EMBL/GenBank/DDBJ whole genome shotgun (WGS) entry which is preliminary data.</text>
</comment>
<evidence type="ECO:0000256" key="1">
    <source>
        <dbReference type="SAM" id="MobiDB-lite"/>
    </source>
</evidence>
<feature type="region of interest" description="Disordered" evidence="1">
    <location>
        <begin position="190"/>
        <end position="221"/>
    </location>
</feature>
<accession>A0A9D4S9D2</accession>
<organism evidence="2 3">
    <name type="scientific">Dreissena polymorpha</name>
    <name type="common">Zebra mussel</name>
    <name type="synonym">Mytilus polymorpha</name>
    <dbReference type="NCBI Taxonomy" id="45954"/>
    <lineage>
        <taxon>Eukaryota</taxon>
        <taxon>Metazoa</taxon>
        <taxon>Spiralia</taxon>
        <taxon>Lophotrochozoa</taxon>
        <taxon>Mollusca</taxon>
        <taxon>Bivalvia</taxon>
        <taxon>Autobranchia</taxon>
        <taxon>Heteroconchia</taxon>
        <taxon>Euheterodonta</taxon>
        <taxon>Imparidentia</taxon>
        <taxon>Neoheterodontei</taxon>
        <taxon>Myida</taxon>
        <taxon>Dreissenoidea</taxon>
        <taxon>Dreissenidae</taxon>
        <taxon>Dreissena</taxon>
    </lineage>
</organism>
<dbReference type="Proteomes" id="UP000828390">
    <property type="component" value="Unassembled WGS sequence"/>
</dbReference>
<reference evidence="2" key="1">
    <citation type="journal article" date="2019" name="bioRxiv">
        <title>The Genome of the Zebra Mussel, Dreissena polymorpha: A Resource for Invasive Species Research.</title>
        <authorList>
            <person name="McCartney M.A."/>
            <person name="Auch B."/>
            <person name="Kono T."/>
            <person name="Mallez S."/>
            <person name="Zhang Y."/>
            <person name="Obille A."/>
            <person name="Becker A."/>
            <person name="Abrahante J.E."/>
            <person name="Garbe J."/>
            <person name="Badalamenti J.P."/>
            <person name="Herman A."/>
            <person name="Mangelson H."/>
            <person name="Liachko I."/>
            <person name="Sullivan S."/>
            <person name="Sone E.D."/>
            <person name="Koren S."/>
            <person name="Silverstein K.A.T."/>
            <person name="Beckman K.B."/>
            <person name="Gohl D.M."/>
        </authorList>
    </citation>
    <scope>NUCLEOTIDE SEQUENCE</scope>
    <source>
        <strain evidence="2">Duluth1</strain>
        <tissue evidence="2">Whole animal</tissue>
    </source>
</reference>
<reference evidence="2" key="2">
    <citation type="submission" date="2020-11" db="EMBL/GenBank/DDBJ databases">
        <authorList>
            <person name="McCartney M.A."/>
            <person name="Auch B."/>
            <person name="Kono T."/>
            <person name="Mallez S."/>
            <person name="Becker A."/>
            <person name="Gohl D.M."/>
            <person name="Silverstein K.A.T."/>
            <person name="Koren S."/>
            <person name="Bechman K.B."/>
            <person name="Herman A."/>
            <person name="Abrahante J.E."/>
            <person name="Garbe J."/>
        </authorList>
    </citation>
    <scope>NUCLEOTIDE SEQUENCE</scope>
    <source>
        <strain evidence="2">Duluth1</strain>
        <tissue evidence="2">Whole animal</tissue>
    </source>
</reference>
<feature type="compositionally biased region" description="Polar residues" evidence="1">
    <location>
        <begin position="210"/>
        <end position="221"/>
    </location>
</feature>
<dbReference type="EMBL" id="JAIWYP010000001">
    <property type="protein sequence ID" value="KAH3895365.1"/>
    <property type="molecule type" value="Genomic_DNA"/>
</dbReference>
<protein>
    <submittedName>
        <fullName evidence="2">Uncharacterized protein</fullName>
    </submittedName>
</protein>
<evidence type="ECO:0000313" key="2">
    <source>
        <dbReference type="EMBL" id="KAH3895365.1"/>
    </source>
</evidence>
<keyword evidence="3" id="KW-1185">Reference proteome</keyword>
<evidence type="ECO:0000313" key="3">
    <source>
        <dbReference type="Proteomes" id="UP000828390"/>
    </source>
</evidence>
<dbReference type="AlphaFoldDB" id="A0A9D4S9D2"/>